<dbReference type="AlphaFoldDB" id="A0A1T4XPV5"/>
<dbReference type="EMBL" id="FUYH01000011">
    <property type="protein sequence ID" value="SKA91158.1"/>
    <property type="molecule type" value="Genomic_DNA"/>
</dbReference>
<name>A0A1T4XPV5_9CLOT</name>
<dbReference type="Proteomes" id="UP000190105">
    <property type="component" value="Unassembled WGS sequence"/>
</dbReference>
<evidence type="ECO:0000313" key="2">
    <source>
        <dbReference type="Proteomes" id="UP000190105"/>
    </source>
</evidence>
<protein>
    <submittedName>
        <fullName evidence="1">Uncharacterized protein</fullName>
    </submittedName>
</protein>
<keyword evidence="2" id="KW-1185">Reference proteome</keyword>
<dbReference type="STRING" id="1147123.SAMN05443428_1117"/>
<gene>
    <name evidence="1" type="ORF">SAMN05443428_1117</name>
</gene>
<evidence type="ECO:0000313" key="1">
    <source>
        <dbReference type="EMBL" id="SKA91158.1"/>
    </source>
</evidence>
<accession>A0A1T4XPV5</accession>
<organism evidence="1 2">
    <name type="scientific">Caloramator quimbayensis</name>
    <dbReference type="NCBI Taxonomy" id="1147123"/>
    <lineage>
        <taxon>Bacteria</taxon>
        <taxon>Bacillati</taxon>
        <taxon>Bacillota</taxon>
        <taxon>Clostridia</taxon>
        <taxon>Eubacteriales</taxon>
        <taxon>Clostridiaceae</taxon>
        <taxon>Caloramator</taxon>
    </lineage>
</organism>
<sequence length="35" mass="4284">MKKYLNMEVDNITTRRPDMLIKMRDLKFKSVLLQN</sequence>
<reference evidence="2" key="1">
    <citation type="submission" date="2017-02" db="EMBL/GenBank/DDBJ databases">
        <authorList>
            <person name="Varghese N."/>
            <person name="Submissions S."/>
        </authorList>
    </citation>
    <scope>NUCLEOTIDE SEQUENCE [LARGE SCALE GENOMIC DNA]</scope>
    <source>
        <strain evidence="2">USBA 833</strain>
    </source>
</reference>
<proteinExistence type="predicted"/>